<accession>A0AAD5YWW2</accession>
<dbReference type="AlphaFoldDB" id="A0AAD5YWW2"/>
<proteinExistence type="predicted"/>
<comment type="caution">
    <text evidence="1">The sequence shown here is derived from an EMBL/GenBank/DDBJ whole genome shotgun (WGS) entry which is preliminary data.</text>
</comment>
<evidence type="ECO:0000313" key="2">
    <source>
        <dbReference type="Proteomes" id="UP001213000"/>
    </source>
</evidence>
<protein>
    <submittedName>
        <fullName evidence="1">Uncharacterized protein</fullName>
    </submittedName>
</protein>
<dbReference type="Proteomes" id="UP001213000">
    <property type="component" value="Unassembled WGS sequence"/>
</dbReference>
<reference evidence="1" key="1">
    <citation type="submission" date="2022-07" db="EMBL/GenBank/DDBJ databases">
        <title>Genome Sequence of Leucocoprinus birnbaumii.</title>
        <authorList>
            <person name="Buettner E."/>
        </authorList>
    </citation>
    <scope>NUCLEOTIDE SEQUENCE</scope>
    <source>
        <strain evidence="1">VT141</strain>
    </source>
</reference>
<evidence type="ECO:0000313" key="1">
    <source>
        <dbReference type="EMBL" id="KAJ3569687.1"/>
    </source>
</evidence>
<organism evidence="1 2">
    <name type="scientific">Leucocoprinus birnbaumii</name>
    <dbReference type="NCBI Taxonomy" id="56174"/>
    <lineage>
        <taxon>Eukaryota</taxon>
        <taxon>Fungi</taxon>
        <taxon>Dikarya</taxon>
        <taxon>Basidiomycota</taxon>
        <taxon>Agaricomycotina</taxon>
        <taxon>Agaricomycetes</taxon>
        <taxon>Agaricomycetidae</taxon>
        <taxon>Agaricales</taxon>
        <taxon>Agaricineae</taxon>
        <taxon>Agaricaceae</taxon>
        <taxon>Leucocoprinus</taxon>
    </lineage>
</organism>
<dbReference type="EMBL" id="JANIEX010000275">
    <property type="protein sequence ID" value="KAJ3569687.1"/>
    <property type="molecule type" value="Genomic_DNA"/>
</dbReference>
<name>A0AAD5YWW2_9AGAR</name>
<keyword evidence="2" id="KW-1185">Reference proteome</keyword>
<gene>
    <name evidence="1" type="ORF">NP233_g4883</name>
</gene>
<sequence length="1051" mass="120677">MTMSNFHLFTSFPEDIRRLVFEIAFDQGYPRSNYLSIVSREIYEWIQPLVYRCVVLQTLNHNDERRFLRFISMFRSAPREKAFYTNSIKVIFIDDFTFHDFARHFLPLCKYLVSLSCWPNTRSLSTPSSRKASEDALTSMLKSDVFPYLRKLSIPIPQIGQSLAFDIFNNTLSQNLTHLDLLLGSDLSWEGLMNMPCLQYLSVQPLMDTWLSSSYTEGGMQLGLLVDRIIPFLPSSLRCFLIWLPTTVIFAAAHDDTRRKLQNQDPIFASLVHGWLDSRIILASFTNVKPEFDPGIPDYFMAEAKDFVDQTILLVNGEFDPRLIWDNPAGQGGDQLFWSIERTLHKRHQATIRARHSIWHSTNGLPLDTRAAPLHTLLPNFSLFNQFPEDIRRLVFETAFEASQMNANQLALVSQETLSWVEPLIYRRIALRHASSSQRFMSFMNTISHGRNDKSVYASLIQSLSVDADALEHLGFGFLSLCRNVLSFSGSWEKLGSHLQWDQVLWSVLNGEILPQTQMLSLQDVIIPDIFTYPICQSLTHLDISLDNSASFEGVKTLSRLKHIRVDATKGLPVREGPVEASQDVREFIQSAVLNFPITLESFVFCVDSTFALAAAIMDCELRVLRGGPTIFDDIVRGGIDYRVVLSCKTSPLSNWSDQRVSQRQIDEIYDFLNQMVPYCPSLLPWDTGDSCVGDPGIEFDWLDTVKAIIRQRKNVSHSLATDVRRLIFEMAFEASQRKAKELALVSKEVNSWIEPLLYWCIKIDTLVNSQPLRALVRTFRTGSKPRDFYAAHVKIVLINDYVFEDFAAEFLPLCRNLISLSSRPNYVSRAEGMQIMRSLLQPGTFPHLRRLSLMLGQEDPPELLDIFNHPLSQNLTHLDIDLNFALNWTALKQLQHLRFFSLQPVLTMWISSDHHRGGAELRALIQDIIPHLPMRLGCFVIWITEHMMRMAAYNDAIDTLANIPPVFKDIIRGLLDKRVVMAAYHKQDAPWSRALPEYDLVQDFLSHTIVVKAPKFNRRLIWDGEGTEVFWAELRRVMRQRSTEAEEGMF</sequence>